<reference evidence="1 2" key="1">
    <citation type="submission" date="2019-01" db="EMBL/GenBank/DDBJ databases">
        <authorList>
            <person name="Li J."/>
        </authorList>
    </citation>
    <scope>NUCLEOTIDE SEQUENCE [LARGE SCALE GENOMIC DNA]</scope>
    <source>
        <strain evidence="1 2">CGMCC 4.7180</strain>
    </source>
</reference>
<dbReference type="RefSeq" id="WP_129234270.1">
    <property type="nucleotide sequence ID" value="NZ_SDPL01000100.1"/>
</dbReference>
<dbReference type="EMBL" id="SDPL01000100">
    <property type="protein sequence ID" value="RXZ48324.1"/>
    <property type="molecule type" value="Genomic_DNA"/>
</dbReference>
<sequence length="66" mass="7068">MIYEDRDRLKRALQASAEGTSRQLELDEAARECAEALITGAIDLAQVHAQRYSELKGVPAAAPAGA</sequence>
<keyword evidence="2" id="KW-1185">Reference proteome</keyword>
<organism evidence="1 2">
    <name type="scientific">Agromyces binzhouensis</name>
    <dbReference type="NCBI Taxonomy" id="1817495"/>
    <lineage>
        <taxon>Bacteria</taxon>
        <taxon>Bacillati</taxon>
        <taxon>Actinomycetota</taxon>
        <taxon>Actinomycetes</taxon>
        <taxon>Micrococcales</taxon>
        <taxon>Microbacteriaceae</taxon>
        <taxon>Agromyces</taxon>
    </lineage>
</organism>
<evidence type="ECO:0000313" key="1">
    <source>
        <dbReference type="EMBL" id="RXZ48324.1"/>
    </source>
</evidence>
<accession>A0A4Q2JMX4</accession>
<comment type="caution">
    <text evidence="1">The sequence shown here is derived from an EMBL/GenBank/DDBJ whole genome shotgun (WGS) entry which is preliminary data.</text>
</comment>
<gene>
    <name evidence="1" type="ORF">ESO86_07090</name>
</gene>
<proteinExistence type="predicted"/>
<dbReference type="Proteomes" id="UP000292881">
    <property type="component" value="Unassembled WGS sequence"/>
</dbReference>
<name>A0A4Q2JMX4_9MICO</name>
<dbReference type="OrthoDB" id="5007542at2"/>
<dbReference type="AlphaFoldDB" id="A0A4Q2JMX4"/>
<protein>
    <submittedName>
        <fullName evidence="1">Uncharacterized protein</fullName>
    </submittedName>
</protein>
<evidence type="ECO:0000313" key="2">
    <source>
        <dbReference type="Proteomes" id="UP000292881"/>
    </source>
</evidence>